<organism evidence="7 8">
    <name type="scientific">Veillonella absiana</name>
    <dbReference type="NCBI Taxonomy" id="3079305"/>
    <lineage>
        <taxon>Bacteria</taxon>
        <taxon>Bacillati</taxon>
        <taxon>Bacillota</taxon>
        <taxon>Negativicutes</taxon>
        <taxon>Veillonellales</taxon>
        <taxon>Veillonellaceae</taxon>
        <taxon>Veillonella</taxon>
    </lineage>
</organism>
<dbReference type="EMBL" id="JAWJZB010000003">
    <property type="protein sequence ID" value="MDV5087815.1"/>
    <property type="molecule type" value="Genomic_DNA"/>
</dbReference>
<comment type="caution">
    <text evidence="7">The sequence shown here is derived from an EMBL/GenBank/DDBJ whole genome shotgun (WGS) entry which is preliminary data.</text>
</comment>
<keyword evidence="2" id="KW-0813">Transport</keyword>
<proteinExistence type="inferred from homology"/>
<dbReference type="InterPro" id="IPR002742">
    <property type="entry name" value="Desulfoferrodoxin_Fe-bd_dom"/>
</dbReference>
<evidence type="ECO:0000256" key="5">
    <source>
        <dbReference type="ARBA" id="ARBA00023004"/>
    </source>
</evidence>
<comment type="similarity">
    <text evidence="1">Belongs to the desulfoferrodoxin family.</text>
</comment>
<keyword evidence="8" id="KW-1185">Reference proteome</keyword>
<dbReference type="PANTHER" id="PTHR36541:SF1">
    <property type="entry name" value="SUPEROXIDE REDUCTASE-RELATED"/>
    <property type="match status" value="1"/>
</dbReference>
<evidence type="ECO:0000256" key="3">
    <source>
        <dbReference type="ARBA" id="ARBA00022723"/>
    </source>
</evidence>
<dbReference type="SUPFAM" id="SSF49367">
    <property type="entry name" value="Superoxide reductase-like"/>
    <property type="match status" value="1"/>
</dbReference>
<evidence type="ECO:0000313" key="7">
    <source>
        <dbReference type="EMBL" id="MDV5087815.1"/>
    </source>
</evidence>
<dbReference type="RefSeq" id="WP_317329644.1">
    <property type="nucleotide sequence ID" value="NZ_JAWJZA010000001.1"/>
</dbReference>
<feature type="domain" description="Desulfoferrodoxin ferrous iron-binding" evidence="6">
    <location>
        <begin position="10"/>
        <end position="123"/>
    </location>
</feature>
<reference evidence="7 8" key="1">
    <citation type="submission" date="2023-10" db="EMBL/GenBank/DDBJ databases">
        <title>Veillonella sp. nov., isolated from a pig farm feces dump.</title>
        <authorList>
            <person name="Chang Y.-H."/>
        </authorList>
    </citation>
    <scope>NUCLEOTIDE SEQUENCE [LARGE SCALE GENOMIC DNA]</scope>
    <source>
        <strain evidence="7 8">YH-vei2233</strain>
    </source>
</reference>
<protein>
    <submittedName>
        <fullName evidence="7">Class II SORL domain-containing protein</fullName>
    </submittedName>
</protein>
<dbReference type="InterPro" id="IPR051233">
    <property type="entry name" value="Desulfoferrodoxin_SOR"/>
</dbReference>
<dbReference type="Gene3D" id="2.60.40.730">
    <property type="entry name" value="SOR catalytic domain"/>
    <property type="match status" value="1"/>
</dbReference>
<evidence type="ECO:0000256" key="4">
    <source>
        <dbReference type="ARBA" id="ARBA00022982"/>
    </source>
</evidence>
<dbReference type="CDD" id="cd03172">
    <property type="entry name" value="SORL_classII"/>
    <property type="match status" value="1"/>
</dbReference>
<name>A0ABU3Z7C2_9FIRM</name>
<evidence type="ECO:0000313" key="8">
    <source>
        <dbReference type="Proteomes" id="UP001272515"/>
    </source>
</evidence>
<dbReference type="PANTHER" id="PTHR36541">
    <property type="entry name" value="SUPEROXIDE REDUCTASE-RELATED"/>
    <property type="match status" value="1"/>
</dbReference>
<dbReference type="Pfam" id="PF01880">
    <property type="entry name" value="Desulfoferrodox"/>
    <property type="match status" value="1"/>
</dbReference>
<evidence type="ECO:0000256" key="1">
    <source>
        <dbReference type="ARBA" id="ARBA00005941"/>
    </source>
</evidence>
<keyword evidence="3" id="KW-0479">Metal-binding</keyword>
<evidence type="ECO:0000256" key="2">
    <source>
        <dbReference type="ARBA" id="ARBA00022448"/>
    </source>
</evidence>
<dbReference type="NCBIfam" id="TIGR00332">
    <property type="entry name" value="neela_ferrous"/>
    <property type="match status" value="1"/>
</dbReference>
<dbReference type="InterPro" id="IPR036073">
    <property type="entry name" value="Desulfoferrodoxin_Fe-bd_dom_sf"/>
</dbReference>
<sequence>MALNNYIKSGDFKGEKHVPVIEAPAQVAAGEKVKIEVSVGKDIAHPNTTEHHIAWIKLYFIPEGTQLPYEVAAVEFNVHGESPAGANEGPVYSEAEAVVVTSFKQSGKLIAVSYCNIHGLWESEEKAIVVA</sequence>
<keyword evidence="5" id="KW-0408">Iron</keyword>
<evidence type="ECO:0000259" key="6">
    <source>
        <dbReference type="Pfam" id="PF01880"/>
    </source>
</evidence>
<gene>
    <name evidence="7" type="ORF">RVY80_03005</name>
</gene>
<accession>A0ABU3Z7C2</accession>
<keyword evidence="4" id="KW-0249">Electron transport</keyword>
<dbReference type="Proteomes" id="UP001272515">
    <property type="component" value="Unassembled WGS sequence"/>
</dbReference>